<evidence type="ECO:0000313" key="8">
    <source>
        <dbReference type="EMBL" id="QNN78098.1"/>
    </source>
</evidence>
<name>A0A7G9TDC3_PSEMX</name>
<accession>A0A7G9TDC3</accession>
<dbReference type="PANTHER" id="PTHR43289">
    <property type="entry name" value="MITOGEN-ACTIVATED PROTEIN KINASE KINASE KINASE 20-RELATED"/>
    <property type="match status" value="1"/>
</dbReference>
<dbReference type="GO" id="GO:0004674">
    <property type="term" value="F:protein serine/threonine kinase activity"/>
    <property type="evidence" value="ECO:0007669"/>
    <property type="project" value="TreeGrafter"/>
</dbReference>
<reference evidence="8 9" key="1">
    <citation type="submission" date="2020-08" db="EMBL/GenBank/DDBJ databases">
        <title>Streptomycin Non-resistant strain, P. mexicana.</title>
        <authorList>
            <person name="Ganesh-Kumar S."/>
            <person name="Zhe T."/>
            <person name="Yu Z."/>
            <person name="Min Y."/>
        </authorList>
    </citation>
    <scope>NUCLEOTIDE SEQUENCE [LARGE SCALE GENOMIC DNA]</scope>
    <source>
        <strain evidence="8 9">GTZY2</strain>
    </source>
</reference>
<dbReference type="PANTHER" id="PTHR43289:SF34">
    <property type="entry name" value="SERINE_THREONINE-PROTEIN KINASE YBDM-RELATED"/>
    <property type="match status" value="1"/>
</dbReference>
<dbReference type="InterPro" id="IPR017441">
    <property type="entry name" value="Protein_kinase_ATP_BS"/>
</dbReference>
<feature type="binding site" evidence="5">
    <location>
        <position position="122"/>
    </location>
    <ligand>
        <name>ATP</name>
        <dbReference type="ChEBI" id="CHEBI:30616"/>
    </ligand>
</feature>
<keyword evidence="2 5" id="KW-0547">Nucleotide-binding</keyword>
<dbReference type="Pfam" id="PF13424">
    <property type="entry name" value="TPR_12"/>
    <property type="match status" value="3"/>
</dbReference>
<dbReference type="InterPro" id="IPR011009">
    <property type="entry name" value="Kinase-like_dom_sf"/>
</dbReference>
<evidence type="ECO:0000256" key="1">
    <source>
        <dbReference type="ARBA" id="ARBA00022679"/>
    </source>
</evidence>
<evidence type="ECO:0000256" key="5">
    <source>
        <dbReference type="PROSITE-ProRule" id="PRU10141"/>
    </source>
</evidence>
<keyword evidence="6" id="KW-0472">Membrane</keyword>
<dbReference type="CDD" id="cd14014">
    <property type="entry name" value="STKc_PknB_like"/>
    <property type="match status" value="1"/>
</dbReference>
<evidence type="ECO:0000256" key="6">
    <source>
        <dbReference type="SAM" id="Phobius"/>
    </source>
</evidence>
<dbReference type="AlphaFoldDB" id="A0A7G9TDC3"/>
<dbReference type="Gene3D" id="1.25.40.10">
    <property type="entry name" value="Tetratricopeptide repeat domain"/>
    <property type="match status" value="3"/>
</dbReference>
<dbReference type="InterPro" id="IPR011990">
    <property type="entry name" value="TPR-like_helical_dom_sf"/>
</dbReference>
<dbReference type="EMBL" id="CP060731">
    <property type="protein sequence ID" value="QNN78098.1"/>
    <property type="molecule type" value="Genomic_DNA"/>
</dbReference>
<keyword evidence="1" id="KW-0808">Transferase</keyword>
<dbReference type="Gene3D" id="1.10.510.10">
    <property type="entry name" value="Transferase(Phosphotransferase) domain 1"/>
    <property type="match status" value="1"/>
</dbReference>
<evidence type="ECO:0000259" key="7">
    <source>
        <dbReference type="PROSITE" id="PS50011"/>
    </source>
</evidence>
<keyword evidence="6" id="KW-1133">Transmembrane helix</keyword>
<dbReference type="PROSITE" id="PS00107">
    <property type="entry name" value="PROTEIN_KINASE_ATP"/>
    <property type="match status" value="1"/>
</dbReference>
<dbReference type="InterPro" id="IPR019734">
    <property type="entry name" value="TPR_rpt"/>
</dbReference>
<evidence type="ECO:0000313" key="9">
    <source>
        <dbReference type="Proteomes" id="UP000515838"/>
    </source>
</evidence>
<dbReference type="SUPFAM" id="SSF48452">
    <property type="entry name" value="TPR-like"/>
    <property type="match status" value="3"/>
</dbReference>
<organism evidence="8 9">
    <name type="scientific">Pseudoxanthomonas mexicana</name>
    <dbReference type="NCBI Taxonomy" id="128785"/>
    <lineage>
        <taxon>Bacteria</taxon>
        <taxon>Pseudomonadati</taxon>
        <taxon>Pseudomonadota</taxon>
        <taxon>Gammaproteobacteria</taxon>
        <taxon>Lysobacterales</taxon>
        <taxon>Lysobacteraceae</taxon>
        <taxon>Pseudoxanthomonas</taxon>
    </lineage>
</organism>
<dbReference type="SMART" id="SM00220">
    <property type="entry name" value="S_TKc"/>
    <property type="match status" value="1"/>
</dbReference>
<dbReference type="PROSITE" id="PS00108">
    <property type="entry name" value="PROTEIN_KINASE_ST"/>
    <property type="match status" value="1"/>
</dbReference>
<evidence type="ECO:0000256" key="2">
    <source>
        <dbReference type="ARBA" id="ARBA00022741"/>
    </source>
</evidence>
<feature type="transmembrane region" description="Helical" evidence="6">
    <location>
        <begin position="360"/>
        <end position="381"/>
    </location>
</feature>
<dbReference type="PROSITE" id="PS50011">
    <property type="entry name" value="PROTEIN_KINASE_DOM"/>
    <property type="match status" value="1"/>
</dbReference>
<gene>
    <name evidence="8" type="ORF">IAE60_01235</name>
</gene>
<dbReference type="RefSeq" id="WP_187573560.1">
    <property type="nucleotide sequence ID" value="NZ_CP060731.1"/>
</dbReference>
<keyword evidence="3" id="KW-0418">Kinase</keyword>
<dbReference type="Pfam" id="PF13374">
    <property type="entry name" value="TPR_10"/>
    <property type="match status" value="1"/>
</dbReference>
<dbReference type="SUPFAM" id="SSF56112">
    <property type="entry name" value="Protein kinase-like (PK-like)"/>
    <property type="match status" value="1"/>
</dbReference>
<sequence>MADPFPQVPTMPSLRQSFDAVVDLPPEARRDWMDRHCSDPTDRHHLEALLAAHARTEPLLLDTPVAAVIHAMKGEDAHPTQAWIGERIGAFRLIAPLGQGGMASVFLGEREDVDFHQRVAVKLLRRGPYSELQQQLFRRERQTLAALAHPAIARLIDGGVTDAGVPYLVMDHVDGLPITRHADVRALDVTARLRLLCEVCRAVEAAHRQLVVHCDLKPSNILVTAEGAPRLLDFGVARLLDAAGDNEGAAAIGLTPGYAAPEQYTGTAVTTATDVYALGVLMQELLSGERPGDATPASSTLKGDLAAILAKAIATDPAQRYVSAGDLADDLEHQLRHEPVRARTPSPLHRMRLFVRRHRGGVAVAAVLMVAVLASLSAALWQAHTARLAAAEAQDQAWRARHEAQRANAVRDLLVQLFENEVPKGPRSTLPDTATLLQRGAERARTDLVATPALQVEMLVVIARIYDEMSRYDDARPLLASAVATARTLPARDHAALGMALSQQGQLASSEKDYPAALALLNEALTVQRGVDPQGLAAALTYHRRAIVHSEVDEHQAAIADHLTAIRIQQARLAPRDPRLIRSYGALGTAYTRAHQPGQAVRWQRHALTLTRAAYGDEHPETSRRLSNYGIALMAAGRMSEAEAPLQEAVAIARRIYRGPNADVAPRVHNLGGVYLALGRLDEAEPLLREAIDIEHAIGRERAPGIGFSLAKLSRIQELRGDLAGARTLADAARAQLDKVLPPTHEQRLDAELRAMRLQLVAGLHRDLREDAIDLQRRADALKEPYLSATALYVRALAHARQGEDARAIAMIRQALHISARPRSFPHDLIAWYATLAHLYERTGDPAAAARTRSEGLAFADRLEVPKTHPARRALVAPATVTMANAP</sequence>
<dbReference type="Gene3D" id="3.30.200.20">
    <property type="entry name" value="Phosphorylase Kinase, domain 1"/>
    <property type="match status" value="1"/>
</dbReference>
<dbReference type="GeneID" id="81469567"/>
<evidence type="ECO:0000256" key="4">
    <source>
        <dbReference type="ARBA" id="ARBA00022840"/>
    </source>
</evidence>
<dbReference type="Pfam" id="PF00069">
    <property type="entry name" value="Pkinase"/>
    <property type="match status" value="1"/>
</dbReference>
<dbReference type="InterPro" id="IPR008271">
    <property type="entry name" value="Ser/Thr_kinase_AS"/>
</dbReference>
<keyword evidence="4 5" id="KW-0067">ATP-binding</keyword>
<dbReference type="InterPro" id="IPR000719">
    <property type="entry name" value="Prot_kinase_dom"/>
</dbReference>
<dbReference type="SMART" id="SM00028">
    <property type="entry name" value="TPR"/>
    <property type="match status" value="7"/>
</dbReference>
<dbReference type="GO" id="GO:0005524">
    <property type="term" value="F:ATP binding"/>
    <property type="evidence" value="ECO:0007669"/>
    <property type="project" value="UniProtKB-UniRule"/>
</dbReference>
<dbReference type="Proteomes" id="UP000515838">
    <property type="component" value="Chromosome"/>
</dbReference>
<feature type="domain" description="Protein kinase" evidence="7">
    <location>
        <begin position="91"/>
        <end position="355"/>
    </location>
</feature>
<proteinExistence type="predicted"/>
<keyword evidence="6" id="KW-0812">Transmembrane</keyword>
<protein>
    <submittedName>
        <fullName evidence="8">Tetratricopeptide repeat protein</fullName>
    </submittedName>
</protein>
<evidence type="ECO:0000256" key="3">
    <source>
        <dbReference type="ARBA" id="ARBA00022777"/>
    </source>
</evidence>